<evidence type="ECO:0000313" key="2">
    <source>
        <dbReference type="Proteomes" id="UP000249590"/>
    </source>
</evidence>
<organism evidence="1 2">
    <name type="scientific">Acuticoccus sediminis</name>
    <dbReference type="NCBI Taxonomy" id="2184697"/>
    <lineage>
        <taxon>Bacteria</taxon>
        <taxon>Pseudomonadati</taxon>
        <taxon>Pseudomonadota</taxon>
        <taxon>Alphaproteobacteria</taxon>
        <taxon>Hyphomicrobiales</taxon>
        <taxon>Amorphaceae</taxon>
        <taxon>Acuticoccus</taxon>
    </lineage>
</organism>
<dbReference type="EMBL" id="QHHQ01000007">
    <property type="protein sequence ID" value="RAH98309.1"/>
    <property type="molecule type" value="Genomic_DNA"/>
</dbReference>
<reference evidence="1 2" key="1">
    <citation type="submission" date="2018-05" db="EMBL/GenBank/DDBJ databases">
        <title>Acuticoccus sediminis sp. nov., isolated from deep-sea sediment of Indian Ocean.</title>
        <authorList>
            <person name="Liu X."/>
            <person name="Lai Q."/>
            <person name="Du Y."/>
            <person name="Sun F."/>
            <person name="Zhang X."/>
            <person name="Wang S."/>
            <person name="Shao Z."/>
        </authorList>
    </citation>
    <scope>NUCLEOTIDE SEQUENCE [LARGE SCALE GENOMIC DNA]</scope>
    <source>
        <strain evidence="1 2">PTG4-2</strain>
    </source>
</reference>
<proteinExistence type="predicted"/>
<dbReference type="Proteomes" id="UP000249590">
    <property type="component" value="Unassembled WGS sequence"/>
</dbReference>
<gene>
    <name evidence="1" type="ORF">DLJ53_26750</name>
</gene>
<sequence>MSVKRQTDPVEVMVSADYLLPAELFVARRLGSNRSGIGYHRFATAAEAIEFAVEKYSSLRPDDLVMTIDDKRFNLGAIKALHKNLGHRTAAA</sequence>
<keyword evidence="2" id="KW-1185">Reference proteome</keyword>
<dbReference type="AlphaFoldDB" id="A0A8B2NNQ9"/>
<evidence type="ECO:0000313" key="1">
    <source>
        <dbReference type="EMBL" id="RAH98309.1"/>
    </source>
</evidence>
<dbReference type="RefSeq" id="WP_111351131.1">
    <property type="nucleotide sequence ID" value="NZ_JAIWKD010000006.1"/>
</dbReference>
<comment type="caution">
    <text evidence="1">The sequence shown here is derived from an EMBL/GenBank/DDBJ whole genome shotgun (WGS) entry which is preliminary data.</text>
</comment>
<protein>
    <submittedName>
        <fullName evidence="1">Uncharacterized protein</fullName>
    </submittedName>
</protein>
<accession>A0A8B2NNQ9</accession>
<dbReference type="OrthoDB" id="8445391at2"/>
<name>A0A8B2NNQ9_9HYPH</name>